<dbReference type="PANTHER" id="PTHR30028:SF0">
    <property type="entry name" value="PROTEIN ALUMINUM SENSITIVE 3"/>
    <property type="match status" value="1"/>
</dbReference>
<name>A0A0L8V6L7_9BACT</name>
<dbReference type="STRING" id="1409788.NC99_33330"/>
<feature type="transmembrane region" description="Helical" evidence="6">
    <location>
        <begin position="223"/>
        <end position="245"/>
    </location>
</feature>
<evidence type="ECO:0000256" key="4">
    <source>
        <dbReference type="ARBA" id="ARBA00022989"/>
    </source>
</evidence>
<feature type="transmembrane region" description="Helical" evidence="6">
    <location>
        <begin position="190"/>
        <end position="211"/>
    </location>
</feature>
<feature type="transmembrane region" description="Helical" evidence="6">
    <location>
        <begin position="94"/>
        <end position="115"/>
    </location>
</feature>
<reference evidence="8" key="1">
    <citation type="submission" date="2015-07" db="EMBL/GenBank/DDBJ databases">
        <title>Genome sequencing of Sunxiuqinia dokdonensis strain SK.</title>
        <authorList>
            <person name="Ahn S."/>
            <person name="Kim B.-C."/>
        </authorList>
    </citation>
    <scope>NUCLEOTIDE SEQUENCE [LARGE SCALE GENOMIC DNA]</scope>
    <source>
        <strain evidence="8">SK</strain>
    </source>
</reference>
<evidence type="ECO:0000256" key="5">
    <source>
        <dbReference type="ARBA" id="ARBA00023136"/>
    </source>
</evidence>
<evidence type="ECO:0008006" key="9">
    <source>
        <dbReference type="Google" id="ProtNLM"/>
    </source>
</evidence>
<gene>
    <name evidence="7" type="ORF">NC99_33330</name>
</gene>
<dbReference type="Proteomes" id="UP000036958">
    <property type="component" value="Unassembled WGS sequence"/>
</dbReference>
<feature type="transmembrane region" description="Helical" evidence="6">
    <location>
        <begin position="64"/>
        <end position="82"/>
    </location>
</feature>
<dbReference type="OrthoDB" id="9791807at2"/>
<keyword evidence="4 6" id="KW-1133">Transmembrane helix</keyword>
<comment type="subcellular location">
    <subcellularLocation>
        <location evidence="1">Membrane</location>
        <topology evidence="1">Multi-pass membrane protein</topology>
    </subcellularLocation>
</comment>
<comment type="caution">
    <text evidence="7">The sequence shown here is derived from an EMBL/GenBank/DDBJ whole genome shotgun (WGS) entry which is preliminary data.</text>
</comment>
<evidence type="ECO:0000256" key="6">
    <source>
        <dbReference type="SAM" id="Phobius"/>
    </source>
</evidence>
<comment type="similarity">
    <text evidence="2">Belongs to the UPF0014 family.</text>
</comment>
<dbReference type="AlphaFoldDB" id="A0A0L8V6L7"/>
<evidence type="ECO:0000256" key="3">
    <source>
        <dbReference type="ARBA" id="ARBA00022692"/>
    </source>
</evidence>
<dbReference type="PANTHER" id="PTHR30028">
    <property type="entry name" value="UPF0014 INNER MEMBRANE PROTEIN YBBM-RELATED"/>
    <property type="match status" value="1"/>
</dbReference>
<sequence>MSAANISISGLLLGLLLIAPSMLIIWRFRLGFNKQLLISVLRMLIQLSFVAVYLKYIFLLDHVLVNLAYILAMVLFAAHSGIRNSSLRLKKLLLPTFLSMLLPTMLTLLYFNWAIVQIDNIFQADILIPIAGLMLGNTLKSNIVALKSFFNMARKEEKTYLFLLANGASKQEAARPFLKEAIRTAMAPNLATMATIGLVSLPGVMTGQILGGSDPVLAVKYQIMVMVIIFFNSLLSNVLQLLFAIRQGFNKSDQLDKSLLTPE</sequence>
<evidence type="ECO:0000313" key="8">
    <source>
        <dbReference type="Proteomes" id="UP000036958"/>
    </source>
</evidence>
<proteinExistence type="inferred from homology"/>
<accession>A0A0L8V6L7</accession>
<evidence type="ECO:0000313" key="7">
    <source>
        <dbReference type="EMBL" id="KOH43837.1"/>
    </source>
</evidence>
<keyword evidence="5 6" id="KW-0472">Membrane</keyword>
<keyword evidence="8" id="KW-1185">Reference proteome</keyword>
<dbReference type="RefSeq" id="WP_053185485.1">
    <property type="nucleotide sequence ID" value="NZ_LGIA01000176.1"/>
</dbReference>
<protein>
    <recommendedName>
        <fullName evidence="9">ABC transporter permease</fullName>
    </recommendedName>
</protein>
<keyword evidence="3 6" id="KW-0812">Transmembrane</keyword>
<dbReference type="Pfam" id="PF03649">
    <property type="entry name" value="UPF0014"/>
    <property type="match status" value="1"/>
</dbReference>
<organism evidence="7 8">
    <name type="scientific">Sunxiuqinia dokdonensis</name>
    <dbReference type="NCBI Taxonomy" id="1409788"/>
    <lineage>
        <taxon>Bacteria</taxon>
        <taxon>Pseudomonadati</taxon>
        <taxon>Bacteroidota</taxon>
        <taxon>Bacteroidia</taxon>
        <taxon>Marinilabiliales</taxon>
        <taxon>Prolixibacteraceae</taxon>
        <taxon>Sunxiuqinia</taxon>
    </lineage>
</organism>
<dbReference type="GO" id="GO:0005886">
    <property type="term" value="C:plasma membrane"/>
    <property type="evidence" value="ECO:0007669"/>
    <property type="project" value="TreeGrafter"/>
</dbReference>
<feature type="transmembrane region" description="Helical" evidence="6">
    <location>
        <begin position="6"/>
        <end position="28"/>
    </location>
</feature>
<dbReference type="InterPro" id="IPR005226">
    <property type="entry name" value="UPF0014_fam"/>
</dbReference>
<evidence type="ECO:0000256" key="1">
    <source>
        <dbReference type="ARBA" id="ARBA00004141"/>
    </source>
</evidence>
<feature type="transmembrane region" description="Helical" evidence="6">
    <location>
        <begin position="40"/>
        <end position="58"/>
    </location>
</feature>
<evidence type="ECO:0000256" key="2">
    <source>
        <dbReference type="ARBA" id="ARBA00005268"/>
    </source>
</evidence>
<dbReference type="EMBL" id="LGIA01000176">
    <property type="protein sequence ID" value="KOH43837.1"/>
    <property type="molecule type" value="Genomic_DNA"/>
</dbReference>
<dbReference type="PATRIC" id="fig|1409788.3.peg.3416"/>